<dbReference type="InterPro" id="IPR009003">
    <property type="entry name" value="Peptidase_S1_PA"/>
</dbReference>
<proteinExistence type="predicted"/>
<sequence>MPVFEHTRTGSDLATLQNEENHARADFIEHKMIRCEKHPGHREFFPINDLSTQHLPHNYQRQEWVDFIKLKSEETVLIEVNFTSYDRPDEFGLANIRGKTIKRIGSGTAFIMNMDKTEDCYCLEIPAAHKVSGYFHVMTVAHVVFDDIEAQHTVIKFFHDDDKDKSAIVTARGVRVAYVDIQRNRSIIECRTHDLTLCQRLVNARKKREILIQESLSSLVNYEPIVLLISHPHGLSKRVSTGKLLNIQQEGEVKTTKDGVELIGCILTYDTPTCPGTGGGSINLIGHGEVCLAFAPHCASKGDGQNISGLGWTKYVKSMQLRVSY</sequence>
<protein>
    <recommendedName>
        <fullName evidence="2">Peptidase S1 domain-containing protein</fullName>
    </recommendedName>
</protein>
<accession>A0A0B6ZTR3</accession>
<dbReference type="AlphaFoldDB" id="A0A0B6ZTR3"/>
<evidence type="ECO:0000313" key="1">
    <source>
        <dbReference type="EMBL" id="CEK71757.1"/>
    </source>
</evidence>
<evidence type="ECO:0008006" key="2">
    <source>
        <dbReference type="Google" id="ProtNLM"/>
    </source>
</evidence>
<name>A0A0B6ZTR3_9EUPU</name>
<dbReference type="SUPFAM" id="SSF50494">
    <property type="entry name" value="Trypsin-like serine proteases"/>
    <property type="match status" value="1"/>
</dbReference>
<organism evidence="1">
    <name type="scientific">Arion vulgaris</name>
    <dbReference type="NCBI Taxonomy" id="1028688"/>
    <lineage>
        <taxon>Eukaryota</taxon>
        <taxon>Metazoa</taxon>
        <taxon>Spiralia</taxon>
        <taxon>Lophotrochozoa</taxon>
        <taxon>Mollusca</taxon>
        <taxon>Gastropoda</taxon>
        <taxon>Heterobranchia</taxon>
        <taxon>Euthyneura</taxon>
        <taxon>Panpulmonata</taxon>
        <taxon>Eupulmonata</taxon>
        <taxon>Stylommatophora</taxon>
        <taxon>Helicina</taxon>
        <taxon>Arionoidea</taxon>
        <taxon>Arionidae</taxon>
        <taxon>Arion</taxon>
    </lineage>
</organism>
<reference evidence="1" key="1">
    <citation type="submission" date="2014-12" db="EMBL/GenBank/DDBJ databases">
        <title>Insight into the proteome of Arion vulgaris.</title>
        <authorList>
            <person name="Aradska J."/>
            <person name="Bulat T."/>
            <person name="Smidak R."/>
            <person name="Sarate P."/>
            <person name="Gangsoo J."/>
            <person name="Sialana F."/>
            <person name="Bilban M."/>
            <person name="Lubec G."/>
        </authorList>
    </citation>
    <scope>NUCLEOTIDE SEQUENCE</scope>
    <source>
        <tissue evidence="1">Skin</tissue>
    </source>
</reference>
<dbReference type="EMBL" id="HACG01024892">
    <property type="protein sequence ID" value="CEK71757.1"/>
    <property type="molecule type" value="Transcribed_RNA"/>
</dbReference>
<gene>
    <name evidence="1" type="primary">ORF79699</name>
</gene>